<keyword evidence="9" id="KW-1133">Transmembrane helix</keyword>
<evidence type="ECO:0000259" key="10">
    <source>
        <dbReference type="PROSITE" id="PS50026"/>
    </source>
</evidence>
<dbReference type="PROSITE" id="PS01187">
    <property type="entry name" value="EGF_CA"/>
    <property type="match status" value="1"/>
</dbReference>
<dbReference type="Gene3D" id="2.10.25.10">
    <property type="entry name" value="Laminin"/>
    <property type="match status" value="4"/>
</dbReference>
<dbReference type="Proteomes" id="UP000694410">
    <property type="component" value="Unplaced"/>
</dbReference>
<keyword evidence="1" id="KW-0217">Developmental protein</keyword>
<dbReference type="FunFam" id="2.10.25.10:FF:000066">
    <property type="entry name" value="FAT atypical cadherin 4"/>
    <property type="match status" value="1"/>
</dbReference>
<reference evidence="11" key="1">
    <citation type="submission" date="2025-08" db="UniProtKB">
        <authorList>
            <consortium name="Ensembl"/>
        </authorList>
    </citation>
    <scope>IDENTIFICATION</scope>
</reference>
<dbReference type="SMART" id="SM00181">
    <property type="entry name" value="EGF"/>
    <property type="match status" value="4"/>
</dbReference>
<evidence type="ECO:0000313" key="12">
    <source>
        <dbReference type="Proteomes" id="UP000694410"/>
    </source>
</evidence>
<dbReference type="PROSITE" id="PS01186">
    <property type="entry name" value="EGF_2"/>
    <property type="match status" value="1"/>
</dbReference>
<evidence type="ECO:0000256" key="3">
    <source>
        <dbReference type="ARBA" id="ARBA00022729"/>
    </source>
</evidence>
<evidence type="ECO:0000256" key="7">
    <source>
        <dbReference type="ARBA" id="ARBA00023180"/>
    </source>
</evidence>
<feature type="domain" description="EGF-like" evidence="10">
    <location>
        <begin position="159"/>
        <end position="197"/>
    </location>
</feature>
<dbReference type="InterPro" id="IPR009030">
    <property type="entry name" value="Growth_fac_rcpt_cys_sf"/>
</dbReference>
<dbReference type="SUPFAM" id="SSF57184">
    <property type="entry name" value="Growth factor receptor domain"/>
    <property type="match status" value="1"/>
</dbReference>
<evidence type="ECO:0000256" key="8">
    <source>
        <dbReference type="PROSITE-ProRule" id="PRU00076"/>
    </source>
</evidence>
<comment type="caution">
    <text evidence="8">Lacks conserved residue(s) required for the propagation of feature annotation.</text>
</comment>
<dbReference type="PROSITE" id="PS00022">
    <property type="entry name" value="EGF_1"/>
    <property type="match status" value="1"/>
</dbReference>
<evidence type="ECO:0000256" key="6">
    <source>
        <dbReference type="ARBA" id="ARBA00023157"/>
    </source>
</evidence>
<evidence type="ECO:0000256" key="2">
    <source>
        <dbReference type="ARBA" id="ARBA00022536"/>
    </source>
</evidence>
<dbReference type="FunFam" id="2.10.25.10:FF:000080">
    <property type="entry name" value="Neurogenic locus notch 1"/>
    <property type="match status" value="1"/>
</dbReference>
<dbReference type="AlphaFoldDB" id="A0A8C0VKH6"/>
<dbReference type="Ensembl" id="ENSCCET00000037282.1">
    <property type="protein sequence ID" value="ENSCCEP00000024896.1"/>
    <property type="gene ID" value="ENSCCEG00000022054.1"/>
</dbReference>
<dbReference type="PROSITE" id="PS00010">
    <property type="entry name" value="ASX_HYDROXYL"/>
    <property type="match status" value="1"/>
</dbReference>
<keyword evidence="6 8" id="KW-1015">Disulfide bond</keyword>
<dbReference type="InterPro" id="IPR051022">
    <property type="entry name" value="Notch_Cell-Fate_Det"/>
</dbReference>
<feature type="disulfide bond" evidence="8">
    <location>
        <begin position="79"/>
        <end position="88"/>
    </location>
</feature>
<name>A0A8C0VKH6_CYACU</name>
<evidence type="ECO:0000256" key="5">
    <source>
        <dbReference type="ARBA" id="ARBA00022782"/>
    </source>
</evidence>
<organism evidence="11 12">
    <name type="scientific">Cyanistes caeruleus</name>
    <name type="common">Eurasian blue tit</name>
    <name type="synonym">Parus caeruleus</name>
    <dbReference type="NCBI Taxonomy" id="156563"/>
    <lineage>
        <taxon>Eukaryota</taxon>
        <taxon>Metazoa</taxon>
        <taxon>Chordata</taxon>
        <taxon>Craniata</taxon>
        <taxon>Vertebrata</taxon>
        <taxon>Euteleostomi</taxon>
        <taxon>Archelosauria</taxon>
        <taxon>Archosauria</taxon>
        <taxon>Dinosauria</taxon>
        <taxon>Saurischia</taxon>
        <taxon>Theropoda</taxon>
        <taxon>Coelurosauria</taxon>
        <taxon>Aves</taxon>
        <taxon>Neognathae</taxon>
        <taxon>Neoaves</taxon>
        <taxon>Telluraves</taxon>
        <taxon>Australaves</taxon>
        <taxon>Passeriformes</taxon>
        <taxon>Paridae</taxon>
        <taxon>Cyanistes</taxon>
    </lineage>
</organism>
<evidence type="ECO:0000256" key="4">
    <source>
        <dbReference type="ARBA" id="ARBA00022737"/>
    </source>
</evidence>
<feature type="transmembrane region" description="Helical" evidence="9">
    <location>
        <begin position="30"/>
        <end position="57"/>
    </location>
</feature>
<dbReference type="PROSITE" id="PS50026">
    <property type="entry name" value="EGF_3"/>
    <property type="match status" value="3"/>
</dbReference>
<accession>A0A8C0VKH6</accession>
<keyword evidence="12" id="KW-1185">Reference proteome</keyword>
<feature type="domain" description="EGF-like" evidence="10">
    <location>
        <begin position="120"/>
        <end position="157"/>
    </location>
</feature>
<dbReference type="CDD" id="cd00054">
    <property type="entry name" value="EGF_CA"/>
    <property type="match status" value="4"/>
</dbReference>
<feature type="disulfide bond" evidence="8">
    <location>
        <begin position="147"/>
        <end position="156"/>
    </location>
</feature>
<keyword evidence="4" id="KW-0677">Repeat</keyword>
<dbReference type="InterPro" id="IPR001881">
    <property type="entry name" value="EGF-like_Ca-bd_dom"/>
</dbReference>
<dbReference type="PANTHER" id="PTHR24049">
    <property type="entry name" value="CRUMBS FAMILY MEMBER"/>
    <property type="match status" value="1"/>
</dbReference>
<keyword evidence="2 8" id="KW-0245">EGF-like domain</keyword>
<evidence type="ECO:0000313" key="11">
    <source>
        <dbReference type="Ensembl" id="ENSCCEP00000024896.1"/>
    </source>
</evidence>
<dbReference type="SUPFAM" id="SSF57196">
    <property type="entry name" value="EGF/Laminin"/>
    <property type="match status" value="2"/>
</dbReference>
<dbReference type="GO" id="GO:0005509">
    <property type="term" value="F:calcium ion binding"/>
    <property type="evidence" value="ECO:0007669"/>
    <property type="project" value="InterPro"/>
</dbReference>
<dbReference type="SMART" id="SM00179">
    <property type="entry name" value="EGF_CA"/>
    <property type="match status" value="4"/>
</dbReference>
<feature type="domain" description="EGF-like" evidence="10">
    <location>
        <begin position="45"/>
        <end position="89"/>
    </location>
</feature>
<dbReference type="Pfam" id="PF00008">
    <property type="entry name" value="EGF"/>
    <property type="match status" value="4"/>
</dbReference>
<keyword evidence="9" id="KW-0472">Membrane</keyword>
<evidence type="ECO:0000256" key="1">
    <source>
        <dbReference type="ARBA" id="ARBA00022473"/>
    </source>
</evidence>
<keyword evidence="7" id="KW-0325">Glycoprotein</keyword>
<dbReference type="InterPro" id="IPR000152">
    <property type="entry name" value="EGF-type_Asp/Asn_hydroxyl_site"/>
</dbReference>
<evidence type="ECO:0000256" key="9">
    <source>
        <dbReference type="SAM" id="Phobius"/>
    </source>
</evidence>
<dbReference type="InterPro" id="IPR018097">
    <property type="entry name" value="EGF_Ca-bd_CS"/>
</dbReference>
<proteinExistence type="predicted"/>
<reference evidence="11" key="2">
    <citation type="submission" date="2025-09" db="UniProtKB">
        <authorList>
            <consortium name="Ensembl"/>
        </authorList>
    </citation>
    <scope>IDENTIFICATION</scope>
</reference>
<dbReference type="GO" id="GO:0030154">
    <property type="term" value="P:cell differentiation"/>
    <property type="evidence" value="ECO:0007669"/>
    <property type="project" value="UniProtKB-KW"/>
</dbReference>
<keyword evidence="9" id="KW-0812">Transmembrane</keyword>
<protein>
    <recommendedName>
        <fullName evidence="10">EGF-like domain-containing protein</fullName>
    </recommendedName>
</protein>
<keyword evidence="3" id="KW-0732">Signal</keyword>
<dbReference type="InterPro" id="IPR000742">
    <property type="entry name" value="EGF"/>
</dbReference>
<keyword evidence="5" id="KW-0221">Differentiation</keyword>
<sequence length="201" mass="22181">LWHPLGLLFSDLCFFSQELAAVRRSFYLLFSLISVMFMFYFICELIAFCLSLPFFLLSRSSCFNGGTCVDGINSFSCQCPLGFTGPFCLTEINDKSPCKNKGTCVQTLAQTRCVCPPGWTGAYCDVPSLCQHSGHCLNVGNSHHCQCQVGYTGSYCEVQLDECESSPCQNGATCRDHLGGYQCECSCPPGTRGRKLRNFPL</sequence>
<dbReference type="FunFam" id="2.10.25.10:FF:000006">
    <property type="entry name" value="Versican core protein-like isoform 1"/>
    <property type="match status" value="1"/>
</dbReference>